<dbReference type="InterPro" id="IPR007742">
    <property type="entry name" value="NosD_dom"/>
</dbReference>
<dbReference type="SMART" id="SM00710">
    <property type="entry name" value="PbH1"/>
    <property type="match status" value="7"/>
</dbReference>
<evidence type="ECO:0000313" key="3">
    <source>
        <dbReference type="EMBL" id="GCF13431.1"/>
    </source>
</evidence>
<evidence type="ECO:0000313" key="4">
    <source>
        <dbReference type="Proteomes" id="UP000304382"/>
    </source>
</evidence>
<dbReference type="EMBL" id="BIXZ01000001">
    <property type="protein sequence ID" value="GCF13431.1"/>
    <property type="molecule type" value="Genomic_DNA"/>
</dbReference>
<name>A0A4C2EFZ3_9EURY</name>
<dbReference type="InterPro" id="IPR006626">
    <property type="entry name" value="PbH1"/>
</dbReference>
<protein>
    <recommendedName>
        <fullName evidence="2">Periplasmic copper-binding protein NosD beta helix domain-containing protein</fullName>
    </recommendedName>
</protein>
<dbReference type="SUPFAM" id="SSF51126">
    <property type="entry name" value="Pectin lyase-like"/>
    <property type="match status" value="1"/>
</dbReference>
<proteinExistence type="predicted"/>
<dbReference type="Proteomes" id="UP000304382">
    <property type="component" value="Unassembled WGS sequence"/>
</dbReference>
<keyword evidence="4" id="KW-1185">Reference proteome</keyword>
<gene>
    <name evidence="3" type="ORF">Harman_13660</name>
</gene>
<sequence>MQTDTNGAGTASRQSDWQASRRSVLSSIGAAAGIGLFSGSEQAQAGAGLPGAGALFFVTTGAGQSNGGGNGNANGNGNGNGNGTEYLVLDSGRGKVAFTTGGTADEAFQYAFDNVPDSGGAVIASADTFHFGGPATMGDNTALTGQQGTRFVATQTGTDEDPAPSESQSNPLATGHDLIRVRGNNTAVTDIEFDANGTQLSNQAIQADQCDSVYIARNRTVNGFQMALSFTRCTGVTVAHNEVLNPNWYGITSRAAPTGSDRDLRQSSDVVIAGNRVVGVKFNNIAPYNVSNFAVIGNVAVDGGHSLIACSPAQRGTIVGNVCRDLTEFAPDPGGEAGIEIEYKETHLRDEVAGTPEARSSDITISGNQVDSCPVGILARTVPADADNTEARTEKRPYSFTITGNTVTDASAAGIRLRSGDAGVVATNTVRNAGTAIDIDTEYTAGIEQGLNVTR</sequence>
<evidence type="ECO:0000259" key="2">
    <source>
        <dbReference type="Pfam" id="PF05048"/>
    </source>
</evidence>
<dbReference type="Pfam" id="PF05048">
    <property type="entry name" value="NosD"/>
    <property type="match status" value="1"/>
</dbReference>
<comment type="caution">
    <text evidence="3">The sequence shown here is derived from an EMBL/GenBank/DDBJ whole genome shotgun (WGS) entry which is preliminary data.</text>
</comment>
<accession>A0A4C2EFZ3</accession>
<dbReference type="AlphaFoldDB" id="A0A4C2EFZ3"/>
<dbReference type="InterPro" id="IPR012334">
    <property type="entry name" value="Pectin_lyas_fold"/>
</dbReference>
<dbReference type="PROSITE" id="PS51318">
    <property type="entry name" value="TAT"/>
    <property type="match status" value="1"/>
</dbReference>
<organism evidence="3 4">
    <name type="scientific">Haloarcula mannanilytica</name>
    <dbReference type="NCBI Taxonomy" id="2509225"/>
    <lineage>
        <taxon>Archaea</taxon>
        <taxon>Methanobacteriati</taxon>
        <taxon>Methanobacteriota</taxon>
        <taxon>Stenosarchaea group</taxon>
        <taxon>Halobacteria</taxon>
        <taxon>Halobacteriales</taxon>
        <taxon>Haloarculaceae</taxon>
        <taxon>Haloarcula</taxon>
    </lineage>
</organism>
<feature type="region of interest" description="Disordered" evidence="1">
    <location>
        <begin position="155"/>
        <end position="175"/>
    </location>
</feature>
<feature type="domain" description="Periplasmic copper-binding protein NosD beta helix" evidence="2">
    <location>
        <begin position="272"/>
        <end position="438"/>
    </location>
</feature>
<evidence type="ECO:0000256" key="1">
    <source>
        <dbReference type="SAM" id="MobiDB-lite"/>
    </source>
</evidence>
<dbReference type="InterPro" id="IPR011050">
    <property type="entry name" value="Pectin_lyase_fold/virulence"/>
</dbReference>
<dbReference type="Gene3D" id="2.160.20.10">
    <property type="entry name" value="Single-stranded right-handed beta-helix, Pectin lyase-like"/>
    <property type="match status" value="1"/>
</dbReference>
<dbReference type="InterPro" id="IPR006311">
    <property type="entry name" value="TAT_signal"/>
</dbReference>
<reference evidence="3 4" key="1">
    <citation type="submission" date="2019-02" db="EMBL/GenBank/DDBJ databases">
        <title>Haloarcula mannanilyticum sp. nov., a mannan degrading haloarchaeon isolated from commercial salt.</title>
        <authorList>
            <person name="Enomoto S."/>
            <person name="Shimane Y."/>
            <person name="Kamekura M."/>
            <person name="Ito T."/>
            <person name="Moriya O."/>
            <person name="Ihara K."/>
            <person name="Takahashi-Ando N."/>
            <person name="Fukushima Y."/>
            <person name="Yoshida Y."/>
            <person name="Usama R."/>
            <person name="Takai K."/>
            <person name="Minegishi H."/>
        </authorList>
    </citation>
    <scope>NUCLEOTIDE SEQUENCE [LARGE SCALE GENOMIC DNA]</scope>
    <source>
        <strain evidence="3 4">MD130-1</strain>
    </source>
</reference>
<dbReference type="RefSeq" id="WP_268812792.1">
    <property type="nucleotide sequence ID" value="NZ_BIXZ01000001.1"/>
</dbReference>